<gene>
    <name evidence="2" type="ORF">LX32DRAFT_232191</name>
</gene>
<name>A0AAD9LUP5_9PEZI</name>
<comment type="caution">
    <text evidence="2">The sequence shown here is derived from an EMBL/GenBank/DDBJ whole genome shotgun (WGS) entry which is preliminary data.</text>
</comment>
<keyword evidence="3" id="KW-1185">Reference proteome</keyword>
<feature type="signal peptide" evidence="1">
    <location>
        <begin position="1"/>
        <end position="26"/>
    </location>
</feature>
<keyword evidence="1" id="KW-0732">Signal</keyword>
<feature type="chain" id="PRO_5041998692" description="Secreted protein" evidence="1">
    <location>
        <begin position="27"/>
        <end position="109"/>
    </location>
</feature>
<evidence type="ECO:0000313" key="3">
    <source>
        <dbReference type="Proteomes" id="UP001232148"/>
    </source>
</evidence>
<reference evidence="2" key="1">
    <citation type="submission" date="2021-06" db="EMBL/GenBank/DDBJ databases">
        <title>Comparative genomics, transcriptomics and evolutionary studies reveal genomic signatures of adaptation to plant cell wall in hemibiotrophic fungi.</title>
        <authorList>
            <consortium name="DOE Joint Genome Institute"/>
            <person name="Baroncelli R."/>
            <person name="Diaz J.F."/>
            <person name="Benocci T."/>
            <person name="Peng M."/>
            <person name="Battaglia E."/>
            <person name="Haridas S."/>
            <person name="Andreopoulos W."/>
            <person name="Labutti K."/>
            <person name="Pangilinan J."/>
            <person name="Floch G.L."/>
            <person name="Makela M.R."/>
            <person name="Henrissat B."/>
            <person name="Grigoriev I.V."/>
            <person name="Crouch J.A."/>
            <person name="De Vries R.P."/>
            <person name="Sukno S.A."/>
            <person name="Thon M.R."/>
        </authorList>
    </citation>
    <scope>NUCLEOTIDE SEQUENCE</scope>
    <source>
        <strain evidence="2">MAFF235873</strain>
    </source>
</reference>
<sequence>MAATRKNLFARLFVCLFVFRWPITPGYPFATLHARFCCKAAMACLIGWSKIFREKSSKQEHKFFEAAGLARNHATTLPNGAEDVPPPFPLLSNLYGSVGEGLSVQLRTE</sequence>
<accession>A0AAD9LUP5</accession>
<organism evidence="2 3">
    <name type="scientific">Colletotrichum zoysiae</name>
    <dbReference type="NCBI Taxonomy" id="1216348"/>
    <lineage>
        <taxon>Eukaryota</taxon>
        <taxon>Fungi</taxon>
        <taxon>Dikarya</taxon>
        <taxon>Ascomycota</taxon>
        <taxon>Pezizomycotina</taxon>
        <taxon>Sordariomycetes</taxon>
        <taxon>Hypocreomycetidae</taxon>
        <taxon>Glomerellales</taxon>
        <taxon>Glomerellaceae</taxon>
        <taxon>Colletotrichum</taxon>
        <taxon>Colletotrichum graminicola species complex</taxon>
    </lineage>
</organism>
<dbReference type="Proteomes" id="UP001232148">
    <property type="component" value="Unassembled WGS sequence"/>
</dbReference>
<dbReference type="AlphaFoldDB" id="A0AAD9LUP5"/>
<evidence type="ECO:0008006" key="4">
    <source>
        <dbReference type="Google" id="ProtNLM"/>
    </source>
</evidence>
<protein>
    <recommendedName>
        <fullName evidence="4">Secreted protein</fullName>
    </recommendedName>
</protein>
<evidence type="ECO:0000313" key="2">
    <source>
        <dbReference type="EMBL" id="KAK2021764.1"/>
    </source>
</evidence>
<proteinExistence type="predicted"/>
<dbReference type="EMBL" id="MU843081">
    <property type="protein sequence ID" value="KAK2021764.1"/>
    <property type="molecule type" value="Genomic_DNA"/>
</dbReference>
<evidence type="ECO:0000256" key="1">
    <source>
        <dbReference type="SAM" id="SignalP"/>
    </source>
</evidence>